<feature type="compositionally biased region" description="Low complexity" evidence="1">
    <location>
        <begin position="9"/>
        <end position="21"/>
    </location>
</feature>
<accession>A0A6J6Q5L3</accession>
<dbReference type="EMBL" id="CAEZXX010000047">
    <property type="protein sequence ID" value="CAB4706096.1"/>
    <property type="molecule type" value="Genomic_DNA"/>
</dbReference>
<protein>
    <submittedName>
        <fullName evidence="2">Unannotated protein</fullName>
    </submittedName>
</protein>
<organism evidence="2">
    <name type="scientific">freshwater metagenome</name>
    <dbReference type="NCBI Taxonomy" id="449393"/>
    <lineage>
        <taxon>unclassified sequences</taxon>
        <taxon>metagenomes</taxon>
        <taxon>ecological metagenomes</taxon>
    </lineage>
</organism>
<sequence length="133" mass="15017">MRRGEVAHGRSAAAGGCRGAHPNLLDIHRPEYVVERQQRRQGREHFGIRRAEIRHDHYCGPRLDLLGAQEPHRDDVGRENRVLGRRSKFPVDVGRHEHRLDHTPIGTCYTGSGSICCDPSGLNHDGRAEIPHE</sequence>
<evidence type="ECO:0000313" key="2">
    <source>
        <dbReference type="EMBL" id="CAB4706096.1"/>
    </source>
</evidence>
<feature type="region of interest" description="Disordered" evidence="1">
    <location>
        <begin position="1"/>
        <end position="21"/>
    </location>
</feature>
<reference evidence="2" key="1">
    <citation type="submission" date="2020-05" db="EMBL/GenBank/DDBJ databases">
        <authorList>
            <person name="Chiriac C."/>
            <person name="Salcher M."/>
            <person name="Ghai R."/>
            <person name="Kavagutti S V."/>
        </authorList>
    </citation>
    <scope>NUCLEOTIDE SEQUENCE</scope>
</reference>
<gene>
    <name evidence="2" type="ORF">UFOPK2602_00863</name>
</gene>
<proteinExistence type="predicted"/>
<dbReference type="AlphaFoldDB" id="A0A6J6Q5L3"/>
<evidence type="ECO:0000256" key="1">
    <source>
        <dbReference type="SAM" id="MobiDB-lite"/>
    </source>
</evidence>
<name>A0A6J6Q5L3_9ZZZZ</name>